<name>A0A841FR53_9ACTN</name>
<reference evidence="1 2" key="1">
    <citation type="submission" date="2020-08" db="EMBL/GenBank/DDBJ databases">
        <title>Genomic Encyclopedia of Type Strains, Phase IV (KMG-IV): sequencing the most valuable type-strain genomes for metagenomic binning, comparative biology and taxonomic classification.</title>
        <authorList>
            <person name="Goeker M."/>
        </authorList>
    </citation>
    <scope>NUCLEOTIDE SEQUENCE [LARGE SCALE GENOMIC DNA]</scope>
    <source>
        <strain evidence="1 2">YIM 65646</strain>
    </source>
</reference>
<gene>
    <name evidence="1" type="ORF">HNR73_002290</name>
</gene>
<accession>A0A841FR53</accession>
<dbReference type="RefSeq" id="WP_184787293.1">
    <property type="nucleotide sequence ID" value="NZ_BONT01000045.1"/>
</dbReference>
<proteinExistence type="predicted"/>
<comment type="caution">
    <text evidence="1">The sequence shown here is derived from an EMBL/GenBank/DDBJ whole genome shotgun (WGS) entry which is preliminary data.</text>
</comment>
<dbReference type="Proteomes" id="UP000548476">
    <property type="component" value="Unassembled WGS sequence"/>
</dbReference>
<dbReference type="EMBL" id="JACHGT010000004">
    <property type="protein sequence ID" value="MBB6034440.1"/>
    <property type="molecule type" value="Genomic_DNA"/>
</dbReference>
<protein>
    <submittedName>
        <fullName evidence="1">Uncharacterized protein</fullName>
    </submittedName>
</protein>
<evidence type="ECO:0000313" key="2">
    <source>
        <dbReference type="Proteomes" id="UP000548476"/>
    </source>
</evidence>
<sequence>MMVGYGIAAFAAMAAAVAALAFAAYRRRGWEAARPEPRGLGLPTRALPLDGGKWLTVYEKGCAKTYPNGAVEWARWTAVEDIEVRSAVVPAVGGEPEREHAVCIELRDGTRIFLCGAAIGDFAEEACQRVLAVQLDGHRAALADGGAVAVRAVRGLEMDAEGLRRKERTLPWAAVEEIEVDRAGQVRFHVDGVPVSWAVFSADGPRGGACLRIARELCARNHAGEGVGEEVA</sequence>
<organism evidence="1 2">
    <name type="scientific">Phytomonospora endophytica</name>
    <dbReference type="NCBI Taxonomy" id="714109"/>
    <lineage>
        <taxon>Bacteria</taxon>
        <taxon>Bacillati</taxon>
        <taxon>Actinomycetota</taxon>
        <taxon>Actinomycetes</taxon>
        <taxon>Micromonosporales</taxon>
        <taxon>Micromonosporaceae</taxon>
        <taxon>Phytomonospora</taxon>
    </lineage>
</organism>
<keyword evidence="2" id="KW-1185">Reference proteome</keyword>
<evidence type="ECO:0000313" key="1">
    <source>
        <dbReference type="EMBL" id="MBB6034440.1"/>
    </source>
</evidence>
<dbReference type="AlphaFoldDB" id="A0A841FR53"/>